<dbReference type="InterPro" id="IPR020019">
    <property type="entry name" value="AcTrfase_PglD-like"/>
</dbReference>
<dbReference type="Gene3D" id="3.40.50.20">
    <property type="match status" value="1"/>
</dbReference>
<dbReference type="InterPro" id="IPR018357">
    <property type="entry name" value="Hexapep_transf_CS"/>
</dbReference>
<evidence type="ECO:0000259" key="7">
    <source>
        <dbReference type="Pfam" id="PF17836"/>
    </source>
</evidence>
<comment type="similarity">
    <text evidence="1">Belongs to the transferase hexapeptide repeat family.</text>
</comment>
<dbReference type="InterPro" id="IPR011004">
    <property type="entry name" value="Trimer_LpxA-like_sf"/>
</dbReference>
<evidence type="ECO:0000313" key="8">
    <source>
        <dbReference type="EMBL" id="ABV85379.1"/>
    </source>
</evidence>
<dbReference type="InterPro" id="IPR050179">
    <property type="entry name" value="Trans_hexapeptide_repeat"/>
</dbReference>
<keyword evidence="3" id="KW-0677">Repeat</keyword>
<feature type="active site" description="Proton acceptor" evidence="5">
    <location>
        <position position="144"/>
    </location>
</feature>
<dbReference type="EMBL" id="CP000851">
    <property type="protein sequence ID" value="ABV85379.1"/>
    <property type="molecule type" value="Genomic_DNA"/>
</dbReference>
<dbReference type="Pfam" id="PF17836">
    <property type="entry name" value="PglD_N"/>
    <property type="match status" value="1"/>
</dbReference>
<feature type="binding site" evidence="6">
    <location>
        <position position="74"/>
    </location>
    <ligand>
        <name>substrate</name>
    </ligand>
</feature>
<dbReference type="NCBIfam" id="TIGR03570">
    <property type="entry name" value="NeuD_NnaD"/>
    <property type="match status" value="1"/>
</dbReference>
<feature type="domain" description="PglD N-terminal" evidence="7">
    <location>
        <begin position="9"/>
        <end position="80"/>
    </location>
</feature>
<keyword evidence="9" id="KW-1185">Reference proteome</keyword>
<feature type="site" description="Increases basicity of active site His" evidence="5">
    <location>
        <position position="145"/>
    </location>
</feature>
<dbReference type="HOGENOM" id="CLU_081811_2_3_6"/>
<evidence type="ECO:0000256" key="1">
    <source>
        <dbReference type="ARBA" id="ARBA00007274"/>
    </source>
</evidence>
<dbReference type="eggNOG" id="COG0110">
    <property type="taxonomic scope" value="Bacteria"/>
</dbReference>
<protein>
    <submittedName>
        <fullName evidence="8">Sialic acid biosynthesis protein NeuD</fullName>
    </submittedName>
</protein>
<dbReference type="Pfam" id="PF14602">
    <property type="entry name" value="Hexapep_2"/>
    <property type="match status" value="1"/>
</dbReference>
<reference evidence="8 9" key="1">
    <citation type="submission" date="2007-10" db="EMBL/GenBank/DDBJ databases">
        <title>Complete sequence of Shewanella pealeana ATCC 700345.</title>
        <authorList>
            <consortium name="US DOE Joint Genome Institute"/>
            <person name="Copeland A."/>
            <person name="Lucas S."/>
            <person name="Lapidus A."/>
            <person name="Barry K."/>
            <person name="Glavina del Rio T."/>
            <person name="Dalin E."/>
            <person name="Tice H."/>
            <person name="Pitluck S."/>
            <person name="Chertkov O."/>
            <person name="Brettin T."/>
            <person name="Bruce D."/>
            <person name="Detter J.C."/>
            <person name="Han C."/>
            <person name="Schmutz J."/>
            <person name="Larimer F."/>
            <person name="Land M."/>
            <person name="Hauser L."/>
            <person name="Kyrpides N."/>
            <person name="Kim E."/>
            <person name="Zhao J.-S.Z."/>
            <person name="Manno D."/>
            <person name="Hawari J."/>
            <person name="Richardson P."/>
        </authorList>
    </citation>
    <scope>NUCLEOTIDE SEQUENCE [LARGE SCALE GENOMIC DNA]</scope>
    <source>
        <strain evidence="9">ATCC 700345 / ANG-SQ1</strain>
    </source>
</reference>
<organism evidence="8 9">
    <name type="scientific">Shewanella pealeana (strain ATCC 700345 / ANG-SQ1)</name>
    <dbReference type="NCBI Taxonomy" id="398579"/>
    <lineage>
        <taxon>Bacteria</taxon>
        <taxon>Pseudomonadati</taxon>
        <taxon>Pseudomonadota</taxon>
        <taxon>Gammaproteobacteria</taxon>
        <taxon>Alteromonadales</taxon>
        <taxon>Shewanellaceae</taxon>
        <taxon>Shewanella</taxon>
    </lineage>
</organism>
<dbReference type="InterPro" id="IPR001451">
    <property type="entry name" value="Hexapep"/>
</dbReference>
<keyword evidence="4" id="KW-0012">Acyltransferase</keyword>
<dbReference type="SUPFAM" id="SSF51161">
    <property type="entry name" value="Trimeric LpxA-like enzymes"/>
    <property type="match status" value="1"/>
</dbReference>
<keyword evidence="2" id="KW-0808">Transferase</keyword>
<feature type="binding site" evidence="6">
    <location>
        <position position="153"/>
    </location>
    <ligand>
        <name>acetyl-CoA</name>
        <dbReference type="ChEBI" id="CHEBI:57288"/>
    </ligand>
</feature>
<dbReference type="GO" id="GO:0016746">
    <property type="term" value="F:acyltransferase activity"/>
    <property type="evidence" value="ECO:0007669"/>
    <property type="project" value="UniProtKB-KW"/>
</dbReference>
<dbReference type="InterPro" id="IPR041561">
    <property type="entry name" value="PglD_N"/>
</dbReference>
<dbReference type="PANTHER" id="PTHR43300:SF7">
    <property type="entry name" value="UDP-N-ACETYLBACILLOSAMINE N-ACETYLTRANSFERASE"/>
    <property type="match status" value="1"/>
</dbReference>
<accession>A8GYJ2</accession>
<dbReference type="OrthoDB" id="9794407at2"/>
<evidence type="ECO:0000256" key="4">
    <source>
        <dbReference type="ARBA" id="ARBA00023315"/>
    </source>
</evidence>
<dbReference type="AlphaFoldDB" id="A8GYJ2"/>
<dbReference type="Gene3D" id="2.160.10.10">
    <property type="entry name" value="Hexapeptide repeat proteins"/>
    <property type="match status" value="1"/>
</dbReference>
<dbReference type="KEGG" id="spl:Spea_0050"/>
<dbReference type="RefSeq" id="WP_012153325.1">
    <property type="nucleotide sequence ID" value="NC_009901.1"/>
</dbReference>
<evidence type="ECO:0000313" key="9">
    <source>
        <dbReference type="Proteomes" id="UP000002608"/>
    </source>
</evidence>
<dbReference type="Pfam" id="PF00132">
    <property type="entry name" value="Hexapep"/>
    <property type="match status" value="1"/>
</dbReference>
<gene>
    <name evidence="8" type="ordered locus">Spea_0050</name>
</gene>
<dbReference type="PANTHER" id="PTHR43300">
    <property type="entry name" value="ACETYLTRANSFERASE"/>
    <property type="match status" value="1"/>
</dbReference>
<evidence type="ECO:0000256" key="2">
    <source>
        <dbReference type="ARBA" id="ARBA00022679"/>
    </source>
</evidence>
<sequence length="214" mass="22637">MNKVKAKPLVILGGGGHASVLVDILLSQQREIVAIVSPENISSRLAFSGLKHMNNDQDVLAFSPAEVRLVNGIGMLPNSALKRNINEYFLDLGYRFETIISNQAYISSFASIEHGAQVLPGAIIQPGAVIGAHSIINSGAIIEHDCRVGQYNHIAPRATLCGQVTTQHDVFIGAGATIIQNITLGHGSVIGAGAIVTKNVSSGKVCYSSRIIMN</sequence>
<evidence type="ECO:0000256" key="6">
    <source>
        <dbReference type="PIRSR" id="PIRSR620019-2"/>
    </source>
</evidence>
<dbReference type="Proteomes" id="UP000002608">
    <property type="component" value="Chromosome"/>
</dbReference>
<evidence type="ECO:0000256" key="5">
    <source>
        <dbReference type="PIRSR" id="PIRSR620019-1"/>
    </source>
</evidence>
<evidence type="ECO:0000256" key="3">
    <source>
        <dbReference type="ARBA" id="ARBA00022737"/>
    </source>
</evidence>
<dbReference type="PROSITE" id="PS00101">
    <property type="entry name" value="HEXAPEP_TRANSFERASES"/>
    <property type="match status" value="1"/>
</dbReference>
<dbReference type="CDD" id="cd03360">
    <property type="entry name" value="LbH_AT_putative"/>
    <property type="match status" value="1"/>
</dbReference>
<dbReference type="STRING" id="398579.Spea_0050"/>
<name>A8GYJ2_SHEPA</name>
<proteinExistence type="inferred from homology"/>